<keyword evidence="9" id="KW-1185">Reference proteome</keyword>
<dbReference type="Gene3D" id="1.20.1700.10">
    <property type="entry name" value="AF1104-like"/>
    <property type="match status" value="1"/>
</dbReference>
<evidence type="ECO:0000256" key="5">
    <source>
        <dbReference type="ARBA" id="ARBA00022801"/>
    </source>
</evidence>
<dbReference type="InterPro" id="IPR004567">
    <property type="entry name" value="Type_II_PanK"/>
</dbReference>
<dbReference type="STRING" id="1764295.A0A5B8MFE6"/>
<evidence type="ECO:0000256" key="2">
    <source>
        <dbReference type="ARBA" id="ARBA00001967"/>
    </source>
</evidence>
<reference evidence="8 9" key="1">
    <citation type="submission" date="2018-07" db="EMBL/GenBank/DDBJ databases">
        <title>The complete nuclear genome of the prasinophyte Chloropicon primus (CCMP1205).</title>
        <authorList>
            <person name="Pombert J.-F."/>
            <person name="Otis C."/>
            <person name="Turmel M."/>
            <person name="Lemieux C."/>
        </authorList>
    </citation>
    <scope>NUCLEOTIDE SEQUENCE [LARGE SCALE GENOMIC DNA]</scope>
    <source>
        <strain evidence="8 9">CCMP1205</strain>
    </source>
</reference>
<evidence type="ECO:0000313" key="9">
    <source>
        <dbReference type="Proteomes" id="UP000316726"/>
    </source>
</evidence>
<protein>
    <recommendedName>
        <fullName evidence="7">Damage-control phosphatase ARMT1-like metal-binding domain-containing protein</fullName>
    </recommendedName>
</protein>
<gene>
    <name evidence="8" type="ORF">A3770_02p17110</name>
</gene>
<keyword evidence="3" id="KW-0533">Nickel</keyword>
<comment type="cofactor">
    <cofactor evidence="1">
        <name>Mn(2+)</name>
        <dbReference type="ChEBI" id="CHEBI:29035"/>
    </cofactor>
</comment>
<dbReference type="GO" id="GO:0005524">
    <property type="term" value="F:ATP binding"/>
    <property type="evidence" value="ECO:0007669"/>
    <property type="project" value="InterPro"/>
</dbReference>
<keyword evidence="6" id="KW-0464">Manganese</keyword>
<dbReference type="Proteomes" id="UP000316726">
    <property type="component" value="Chromosome 2"/>
</dbReference>
<dbReference type="InterPro" id="IPR035073">
    <property type="entry name" value="At2g17340_3_helix_bundle"/>
</dbReference>
<dbReference type="PANTHER" id="PTHR12280:SF35">
    <property type="entry name" value="4'-PHOSPHOPANTETHEINE PHOSPHATASE"/>
    <property type="match status" value="1"/>
</dbReference>
<dbReference type="GO" id="GO:0015937">
    <property type="term" value="P:coenzyme A biosynthetic process"/>
    <property type="evidence" value="ECO:0007669"/>
    <property type="project" value="InterPro"/>
</dbReference>
<name>A0A5B8MFE6_9CHLO</name>
<proteinExistence type="predicted"/>
<sequence length="403" mass="44017">MGTAKRRMKQHVLPQVRESVEEGTYVACTFDYEKSLPDGRPGRKAWTDIFRRAIPQFEKRVRIQLEEEAGSEEEEKMAESIASSFAREYGELLDKLEEDPSRDLPGFEAACARGRGGAAGLSCKALCALREACLTKRGLRDAFKHVKRKENLESLLILDQLAAEIDAVPGTARDRMELALKNCFAGNLFDLGAHFSSEKYEKGKTKKGDPLQAFRETREALPERPWKIDCLDEAVLQLSARGKFKKAIVFADNAGSDLICGILVFVRELLKAGTTVVVAANEKPAINDITADELVALFTKLGKGAPRVRDQVLCSHCESGNLRVVSSGSDLPIIDLSELSASVVAEAEDADLIVLQGMGRAIESNLNATFSTAVLKMGVVKHPEVALCLGGKLGEPICKLEPK</sequence>
<dbReference type="GO" id="GO:0005634">
    <property type="term" value="C:nucleus"/>
    <property type="evidence" value="ECO:0007669"/>
    <property type="project" value="TreeGrafter"/>
</dbReference>
<keyword evidence="5" id="KW-0378">Hydrolase</keyword>
<evidence type="ECO:0000259" key="7">
    <source>
        <dbReference type="Pfam" id="PF01937"/>
    </source>
</evidence>
<comment type="cofactor">
    <cofactor evidence="2">
        <name>Ni(2+)</name>
        <dbReference type="ChEBI" id="CHEBI:49786"/>
    </cofactor>
</comment>
<dbReference type="GO" id="GO:0046872">
    <property type="term" value="F:metal ion binding"/>
    <property type="evidence" value="ECO:0007669"/>
    <property type="project" value="UniProtKB-KW"/>
</dbReference>
<organism evidence="8 9">
    <name type="scientific">Chloropicon primus</name>
    <dbReference type="NCBI Taxonomy" id="1764295"/>
    <lineage>
        <taxon>Eukaryota</taxon>
        <taxon>Viridiplantae</taxon>
        <taxon>Chlorophyta</taxon>
        <taxon>Chloropicophyceae</taxon>
        <taxon>Chloropicales</taxon>
        <taxon>Chloropicaceae</taxon>
        <taxon>Chloropicon</taxon>
    </lineage>
</organism>
<dbReference type="Gene3D" id="1.10.285.20">
    <property type="entry name" value="Uncharacterised protein PF01937, DUF89, domain 2"/>
    <property type="match status" value="1"/>
</dbReference>
<dbReference type="Pfam" id="PF01937">
    <property type="entry name" value="ARMT1-like_dom"/>
    <property type="match status" value="1"/>
</dbReference>
<evidence type="ECO:0000256" key="1">
    <source>
        <dbReference type="ARBA" id="ARBA00001936"/>
    </source>
</evidence>
<dbReference type="PANTHER" id="PTHR12280">
    <property type="entry name" value="PANTOTHENATE KINASE"/>
    <property type="match status" value="1"/>
</dbReference>
<evidence type="ECO:0000256" key="6">
    <source>
        <dbReference type="ARBA" id="ARBA00023211"/>
    </source>
</evidence>
<evidence type="ECO:0000256" key="4">
    <source>
        <dbReference type="ARBA" id="ARBA00022723"/>
    </source>
</evidence>
<dbReference type="EMBL" id="CP031035">
    <property type="protein sequence ID" value="QDZ19193.1"/>
    <property type="molecule type" value="Genomic_DNA"/>
</dbReference>
<evidence type="ECO:0000256" key="3">
    <source>
        <dbReference type="ARBA" id="ARBA00022596"/>
    </source>
</evidence>
<dbReference type="InterPro" id="IPR002791">
    <property type="entry name" value="ARMT1-like_metal-bd"/>
</dbReference>
<dbReference type="Gene3D" id="3.40.50.10880">
    <property type="entry name" value="Uncharacterised protein PF01937, DUF89, domain 3"/>
    <property type="match status" value="1"/>
</dbReference>
<dbReference type="OrthoDB" id="498611at2759"/>
<dbReference type="InterPro" id="IPR036075">
    <property type="entry name" value="ARMT-1-like_metal-bd_sf"/>
</dbReference>
<dbReference type="GO" id="GO:0016787">
    <property type="term" value="F:hydrolase activity"/>
    <property type="evidence" value="ECO:0007669"/>
    <property type="project" value="UniProtKB-KW"/>
</dbReference>
<dbReference type="AlphaFoldDB" id="A0A5B8MFE6"/>
<evidence type="ECO:0000313" key="8">
    <source>
        <dbReference type="EMBL" id="QDZ19193.1"/>
    </source>
</evidence>
<dbReference type="GO" id="GO:0005829">
    <property type="term" value="C:cytosol"/>
    <property type="evidence" value="ECO:0007669"/>
    <property type="project" value="TreeGrafter"/>
</dbReference>
<dbReference type="SUPFAM" id="SSF111321">
    <property type="entry name" value="AF1104-like"/>
    <property type="match status" value="1"/>
</dbReference>
<keyword evidence="4" id="KW-0479">Metal-binding</keyword>
<accession>A0A5B8MFE6</accession>
<feature type="domain" description="Damage-control phosphatase ARMT1-like metal-binding" evidence="7">
    <location>
        <begin position="50"/>
        <end position="395"/>
    </location>
</feature>
<dbReference type="GO" id="GO:0004594">
    <property type="term" value="F:pantothenate kinase activity"/>
    <property type="evidence" value="ECO:0007669"/>
    <property type="project" value="TreeGrafter"/>
</dbReference>